<reference evidence="6 7" key="1">
    <citation type="submission" date="2024-01" db="EMBL/GenBank/DDBJ databases">
        <title>Maribacter spp. originated from different algae showed divergent polysaccharides utilization ability.</title>
        <authorList>
            <person name="Wang H."/>
            <person name="Wu Y."/>
        </authorList>
    </citation>
    <scope>NUCLEOTIDE SEQUENCE [LARGE SCALE GENOMIC DNA]</scope>
    <source>
        <strain evidence="6 7">KPT27_14</strain>
    </source>
</reference>
<dbReference type="RefSeq" id="WP_272636224.1">
    <property type="nucleotide sequence ID" value="NZ_JAZDDF010000002.1"/>
</dbReference>
<keyword evidence="4" id="KW-0812">Transmembrane</keyword>
<dbReference type="InterPro" id="IPR050325">
    <property type="entry name" value="Prot/Nucl_acid_deglycase"/>
</dbReference>
<comment type="similarity">
    <text evidence="3">Belongs to the peptidase C56 family. HSP31-like subfamily.</text>
</comment>
<keyword evidence="4" id="KW-0472">Membrane</keyword>
<dbReference type="PANTHER" id="PTHR48094:SF11">
    <property type="entry name" value="GLUTATHIONE-INDEPENDENT GLYOXALASE HSP31-RELATED"/>
    <property type="match status" value="1"/>
</dbReference>
<dbReference type="EMBL" id="JAZDDF010000002">
    <property type="protein sequence ID" value="MEE1972063.1"/>
    <property type="molecule type" value="Genomic_DNA"/>
</dbReference>
<feature type="transmembrane region" description="Helical" evidence="4">
    <location>
        <begin position="7"/>
        <end position="30"/>
    </location>
</feature>
<evidence type="ECO:0000256" key="4">
    <source>
        <dbReference type="SAM" id="Phobius"/>
    </source>
</evidence>
<evidence type="ECO:0000313" key="6">
    <source>
        <dbReference type="EMBL" id="MEE1972063.1"/>
    </source>
</evidence>
<accession>A0ABU7IH68</accession>
<sequence length="365" mass="40374">MFKKYRIIKWILTTLTLIVSILIVIGIYIASLLPAEDETLVHSRASDITYITKEVPAYRGKILAVVTNTDIMGTSGKGTGYELTELARAYYVFKANGFDVDVASPLGGKPPVVLDDDDMGIFDYAFLNDSIAQSKTNNSISLKDVNPEIYEAVYFVGGKGAMFDFPNNRFIQSLIQDFHKNNKVIGAVCHGPAAFVNITLDDGQSFLKNMQVSSFTNKEELLLIPNAVSIFPFLLQDELISQGAVFNEGIMYLERISHDNNVITGQNPWSVWAMAEAMVKQIGYTPKHRAITAEENAVKVLFAYETKGKEDAKAAIKQIVQGNKQSVSRSLLVDHSAVSVIQGDLKKSYDLLSLASYAKDIEFDK</sequence>
<dbReference type="InterPro" id="IPR002818">
    <property type="entry name" value="DJ-1/PfpI"/>
</dbReference>
<evidence type="ECO:0000256" key="2">
    <source>
        <dbReference type="ARBA" id="ARBA00023239"/>
    </source>
</evidence>
<dbReference type="SUPFAM" id="SSF52317">
    <property type="entry name" value="Class I glutamine amidotransferase-like"/>
    <property type="match status" value="1"/>
</dbReference>
<evidence type="ECO:0000313" key="7">
    <source>
        <dbReference type="Proteomes" id="UP001343698"/>
    </source>
</evidence>
<comment type="caution">
    <text evidence="6">The sequence shown here is derived from an EMBL/GenBank/DDBJ whole genome shotgun (WGS) entry which is preliminary data.</text>
</comment>
<evidence type="ECO:0000256" key="3">
    <source>
        <dbReference type="ARBA" id="ARBA00038493"/>
    </source>
</evidence>
<dbReference type="Pfam" id="PF01965">
    <property type="entry name" value="DJ-1_PfpI"/>
    <property type="match status" value="1"/>
</dbReference>
<keyword evidence="7" id="KW-1185">Reference proteome</keyword>
<evidence type="ECO:0000256" key="1">
    <source>
        <dbReference type="ARBA" id="ARBA00023016"/>
    </source>
</evidence>
<feature type="domain" description="DJ-1/PfpI" evidence="5">
    <location>
        <begin position="80"/>
        <end position="280"/>
    </location>
</feature>
<keyword evidence="4" id="KW-1133">Transmembrane helix</keyword>
<evidence type="ECO:0000259" key="5">
    <source>
        <dbReference type="Pfam" id="PF01965"/>
    </source>
</evidence>
<keyword evidence="1" id="KW-0346">Stress response</keyword>
<dbReference type="Gene3D" id="3.40.50.880">
    <property type="match status" value="1"/>
</dbReference>
<protein>
    <submittedName>
        <fullName evidence="6">Type 1 glutamine amidotransferase domain-containing protein</fullName>
    </submittedName>
</protein>
<keyword evidence="2" id="KW-0456">Lyase</keyword>
<keyword evidence="6" id="KW-0315">Glutamine amidotransferase</keyword>
<dbReference type="InterPro" id="IPR029062">
    <property type="entry name" value="Class_I_gatase-like"/>
</dbReference>
<proteinExistence type="inferred from homology"/>
<name>A0ABU7IH68_9FLAO</name>
<gene>
    <name evidence="6" type="ORF">V1H85_06375</name>
</gene>
<dbReference type="CDD" id="cd03141">
    <property type="entry name" value="GATase1_Hsp31_like"/>
    <property type="match status" value="1"/>
</dbReference>
<organism evidence="6 7">
    <name type="scientific">Maribacter flavus</name>
    <dbReference type="NCBI Taxonomy" id="1658664"/>
    <lineage>
        <taxon>Bacteria</taxon>
        <taxon>Pseudomonadati</taxon>
        <taxon>Bacteroidota</taxon>
        <taxon>Flavobacteriia</taxon>
        <taxon>Flavobacteriales</taxon>
        <taxon>Flavobacteriaceae</taxon>
        <taxon>Maribacter</taxon>
    </lineage>
</organism>
<dbReference type="Proteomes" id="UP001343698">
    <property type="component" value="Unassembled WGS sequence"/>
</dbReference>
<dbReference type="PANTHER" id="PTHR48094">
    <property type="entry name" value="PROTEIN/NUCLEIC ACID DEGLYCASE DJ-1-RELATED"/>
    <property type="match status" value="1"/>
</dbReference>